<dbReference type="Gene3D" id="3.40.50.980">
    <property type="match status" value="2"/>
</dbReference>
<dbReference type="PROSITE" id="PS50075">
    <property type="entry name" value="CARRIER"/>
    <property type="match status" value="1"/>
</dbReference>
<dbReference type="SMART" id="SM00823">
    <property type="entry name" value="PKS_PP"/>
    <property type="match status" value="1"/>
</dbReference>
<dbReference type="InterPro" id="IPR000873">
    <property type="entry name" value="AMP-dep_synth/lig_dom"/>
</dbReference>
<name>A0ABU3P941_9BURK</name>
<dbReference type="SUPFAM" id="SSF56801">
    <property type="entry name" value="Acetyl-CoA synthetase-like"/>
    <property type="match status" value="1"/>
</dbReference>
<feature type="domain" description="Carrier" evidence="3">
    <location>
        <begin position="538"/>
        <end position="613"/>
    </location>
</feature>
<proteinExistence type="predicted"/>
<evidence type="ECO:0000313" key="5">
    <source>
        <dbReference type="Proteomes" id="UP001246372"/>
    </source>
</evidence>
<dbReference type="PANTHER" id="PTHR45527">
    <property type="entry name" value="NONRIBOSOMAL PEPTIDE SYNTHETASE"/>
    <property type="match status" value="1"/>
</dbReference>
<dbReference type="SUPFAM" id="SSF47336">
    <property type="entry name" value="ACP-like"/>
    <property type="match status" value="1"/>
</dbReference>
<dbReference type="Pfam" id="PF00550">
    <property type="entry name" value="PP-binding"/>
    <property type="match status" value="1"/>
</dbReference>
<evidence type="ECO:0000313" key="4">
    <source>
        <dbReference type="EMBL" id="MDT8999093.1"/>
    </source>
</evidence>
<sequence>MLVRQQAASSTAAAAGLSVMRNNAPLFPPARHLAQAFAHVVQAQPDRTALIDGQRHLSYRELDRLSDVAAQALVKRGVGRGHFVGLHMQRSAEAVVAILAILKLGATYAPFDPAAPGVRLAEQAKAAQIQVLMIAQAASAPSWFVGEVLRVDAGTAQRCEPLPPLNLHPLELAHVIYTSGSTNEPKGVCITHRGVLDLIQGANYCDFMPDDVVYHGMSIAFDGSTFEIWGALLSGACLVVAPPRITGEEMEALVNRHGVTIMLLTTGLFNALGGPALARMRSLRVLMAGGDVMSPHVANDYLASGGRTLVNGYGPTEITTFSHCHVITAPSTEPQPIPVGSPVPGTAAYVLDAEGKAVGVGEEGELFIAGTGLAQGYLGRPALTAERFLPDPFAADGSRMYRSGDLVRQSRKRWLEFLVRVDTQVKIRGFRVELGEIETQLRASGALSDACVIYAKRAGDMAVLHAYVVANQSDAGVAAPALLEQLRARLPEYMVPRGVSFLDALPLTINGKVDRHALAEAWLHEQERGTQRTPVADAGTDELEHAVLQLVRQLLEQPLATLGDNFLDLGGDSISAMRFCAAVNEQLGAHLPLISLFEAEDLKQLVSLVRQGSASPTAGVAALSLA</sequence>
<keyword evidence="2" id="KW-0597">Phosphoprotein</keyword>
<accession>A0ABU3P941</accession>
<organism evidence="4 5">
    <name type="scientific">Roseateles aquae</name>
    <dbReference type="NCBI Taxonomy" id="3077235"/>
    <lineage>
        <taxon>Bacteria</taxon>
        <taxon>Pseudomonadati</taxon>
        <taxon>Pseudomonadota</taxon>
        <taxon>Betaproteobacteria</taxon>
        <taxon>Burkholderiales</taxon>
        <taxon>Sphaerotilaceae</taxon>
        <taxon>Roseateles</taxon>
    </lineage>
</organism>
<evidence type="ECO:0000256" key="2">
    <source>
        <dbReference type="ARBA" id="ARBA00022553"/>
    </source>
</evidence>
<dbReference type="InterPro" id="IPR010071">
    <property type="entry name" value="AA_adenyl_dom"/>
</dbReference>
<dbReference type="InterPro" id="IPR025110">
    <property type="entry name" value="AMP-bd_C"/>
</dbReference>
<dbReference type="Pfam" id="PF00501">
    <property type="entry name" value="AMP-binding"/>
    <property type="match status" value="1"/>
</dbReference>
<evidence type="ECO:0000259" key="3">
    <source>
        <dbReference type="PROSITE" id="PS50075"/>
    </source>
</evidence>
<dbReference type="PANTHER" id="PTHR45527:SF1">
    <property type="entry name" value="FATTY ACID SYNTHASE"/>
    <property type="match status" value="1"/>
</dbReference>
<protein>
    <submittedName>
        <fullName evidence="4">Non-ribosomal peptide synthetase</fullName>
    </submittedName>
</protein>
<reference evidence="4" key="1">
    <citation type="submission" date="2023-09" db="EMBL/GenBank/DDBJ databases">
        <title>Paucibacter sp. APW11 Genome sequencing and assembly.</title>
        <authorList>
            <person name="Kim I."/>
        </authorList>
    </citation>
    <scope>NUCLEOTIDE SEQUENCE</scope>
    <source>
        <strain evidence="4">APW11</strain>
    </source>
</reference>
<gene>
    <name evidence="4" type="ORF">RQP53_07420</name>
</gene>
<dbReference type="Pfam" id="PF13193">
    <property type="entry name" value="AMP-binding_C"/>
    <property type="match status" value="1"/>
</dbReference>
<dbReference type="Gene3D" id="1.10.1200.10">
    <property type="entry name" value="ACP-like"/>
    <property type="match status" value="1"/>
</dbReference>
<dbReference type="Gene3D" id="3.30.300.30">
    <property type="match status" value="1"/>
</dbReference>
<dbReference type="RefSeq" id="WP_315649582.1">
    <property type="nucleotide sequence ID" value="NZ_JAVXZY010000002.1"/>
</dbReference>
<dbReference type="Proteomes" id="UP001246372">
    <property type="component" value="Unassembled WGS sequence"/>
</dbReference>
<keyword evidence="1" id="KW-0596">Phosphopantetheine</keyword>
<dbReference type="EMBL" id="JAVXZY010000002">
    <property type="protein sequence ID" value="MDT8999093.1"/>
    <property type="molecule type" value="Genomic_DNA"/>
</dbReference>
<dbReference type="InterPro" id="IPR045851">
    <property type="entry name" value="AMP-bd_C_sf"/>
</dbReference>
<dbReference type="InterPro" id="IPR009081">
    <property type="entry name" value="PP-bd_ACP"/>
</dbReference>
<keyword evidence="5" id="KW-1185">Reference proteome</keyword>
<dbReference type="Gene3D" id="2.30.38.10">
    <property type="entry name" value="Luciferase, Domain 3"/>
    <property type="match status" value="1"/>
</dbReference>
<comment type="caution">
    <text evidence="4">The sequence shown here is derived from an EMBL/GenBank/DDBJ whole genome shotgun (WGS) entry which is preliminary data.</text>
</comment>
<dbReference type="NCBIfam" id="TIGR01733">
    <property type="entry name" value="AA-adenyl-dom"/>
    <property type="match status" value="1"/>
</dbReference>
<dbReference type="InterPro" id="IPR036736">
    <property type="entry name" value="ACP-like_sf"/>
</dbReference>
<dbReference type="InterPro" id="IPR020806">
    <property type="entry name" value="PKS_PP-bd"/>
</dbReference>
<evidence type="ECO:0000256" key="1">
    <source>
        <dbReference type="ARBA" id="ARBA00022450"/>
    </source>
</evidence>